<dbReference type="Proteomes" id="UP000001861">
    <property type="component" value="Unassembled WGS sequence"/>
</dbReference>
<evidence type="ECO:0008006" key="4">
    <source>
        <dbReference type="Google" id="ProtNLM"/>
    </source>
</evidence>
<dbReference type="InParanoid" id="A8NDH9"/>
<protein>
    <recommendedName>
        <fullName evidence="4">Secreted protein</fullName>
    </recommendedName>
</protein>
<dbReference type="GeneID" id="6009266"/>
<accession>A8NDH9</accession>
<name>A8NDH9_COPC7</name>
<organism evidence="2 3">
    <name type="scientific">Coprinopsis cinerea (strain Okayama-7 / 130 / ATCC MYA-4618 / FGSC 9003)</name>
    <name type="common">Inky cap fungus</name>
    <name type="synonym">Hormographiella aspergillata</name>
    <dbReference type="NCBI Taxonomy" id="240176"/>
    <lineage>
        <taxon>Eukaryota</taxon>
        <taxon>Fungi</taxon>
        <taxon>Dikarya</taxon>
        <taxon>Basidiomycota</taxon>
        <taxon>Agaricomycotina</taxon>
        <taxon>Agaricomycetes</taxon>
        <taxon>Agaricomycetidae</taxon>
        <taxon>Agaricales</taxon>
        <taxon>Agaricineae</taxon>
        <taxon>Psathyrellaceae</taxon>
        <taxon>Coprinopsis</taxon>
    </lineage>
</organism>
<sequence length="212" mass="22697">MASPLSIFRTLFLAVSLCAIGSVLALPQSAPENGPGLTPSQLIKAAETGEIRVVPGPGLPSLESLNLTSRDLAVRALERIERLQEVAEDSKKLSNLTKRYTPTCETSPNLNGGLGFLCYEYLHSIGNTICAVPATGSRFCHTTGGSPDVAWRGRVNWAFYAESSCANVAEGGLWVLNECRSYWWAAPAWYALHPGTHAALGNDNLVVEIGPL</sequence>
<keyword evidence="1" id="KW-0732">Signal</keyword>
<dbReference type="RefSeq" id="XP_001832776.2">
    <property type="nucleotide sequence ID" value="XM_001832724.2"/>
</dbReference>
<feature type="chain" id="PRO_5002726429" description="Secreted protein" evidence="1">
    <location>
        <begin position="26"/>
        <end position="212"/>
    </location>
</feature>
<evidence type="ECO:0000256" key="1">
    <source>
        <dbReference type="SAM" id="SignalP"/>
    </source>
</evidence>
<evidence type="ECO:0000313" key="3">
    <source>
        <dbReference type="Proteomes" id="UP000001861"/>
    </source>
</evidence>
<keyword evidence="3" id="KW-1185">Reference proteome</keyword>
<dbReference type="OrthoDB" id="2686356at2759"/>
<dbReference type="VEuPathDB" id="FungiDB:CC1G_09990"/>
<dbReference type="EMBL" id="AACS02000009">
    <property type="protein sequence ID" value="EAU89021.2"/>
    <property type="molecule type" value="Genomic_DNA"/>
</dbReference>
<dbReference type="KEGG" id="cci:CC1G_09990"/>
<evidence type="ECO:0000313" key="2">
    <source>
        <dbReference type="EMBL" id="EAU89021.2"/>
    </source>
</evidence>
<comment type="caution">
    <text evidence="2">The sequence shown here is derived from an EMBL/GenBank/DDBJ whole genome shotgun (WGS) entry which is preliminary data.</text>
</comment>
<proteinExistence type="predicted"/>
<dbReference type="AlphaFoldDB" id="A8NDH9"/>
<feature type="signal peptide" evidence="1">
    <location>
        <begin position="1"/>
        <end position="25"/>
    </location>
</feature>
<dbReference type="HOGENOM" id="CLU_101873_1_0_1"/>
<dbReference type="STRING" id="240176.A8NDH9"/>
<reference evidence="2 3" key="1">
    <citation type="journal article" date="2010" name="Proc. Natl. Acad. Sci. U.S.A.">
        <title>Insights into evolution of multicellular fungi from the assembled chromosomes of the mushroom Coprinopsis cinerea (Coprinus cinereus).</title>
        <authorList>
            <person name="Stajich J.E."/>
            <person name="Wilke S.K."/>
            <person name="Ahren D."/>
            <person name="Au C.H."/>
            <person name="Birren B.W."/>
            <person name="Borodovsky M."/>
            <person name="Burns C."/>
            <person name="Canback B."/>
            <person name="Casselton L.A."/>
            <person name="Cheng C.K."/>
            <person name="Deng J."/>
            <person name="Dietrich F.S."/>
            <person name="Fargo D.C."/>
            <person name="Farman M.L."/>
            <person name="Gathman A.C."/>
            <person name="Goldberg J."/>
            <person name="Guigo R."/>
            <person name="Hoegger P.J."/>
            <person name="Hooker J.B."/>
            <person name="Huggins A."/>
            <person name="James T.Y."/>
            <person name="Kamada T."/>
            <person name="Kilaru S."/>
            <person name="Kodira C."/>
            <person name="Kues U."/>
            <person name="Kupfer D."/>
            <person name="Kwan H.S."/>
            <person name="Lomsadze A."/>
            <person name="Li W."/>
            <person name="Lilly W.W."/>
            <person name="Ma L.J."/>
            <person name="Mackey A.J."/>
            <person name="Manning G."/>
            <person name="Martin F."/>
            <person name="Muraguchi H."/>
            <person name="Natvig D.O."/>
            <person name="Palmerini H."/>
            <person name="Ramesh M.A."/>
            <person name="Rehmeyer C.J."/>
            <person name="Roe B.A."/>
            <person name="Shenoy N."/>
            <person name="Stanke M."/>
            <person name="Ter-Hovhannisyan V."/>
            <person name="Tunlid A."/>
            <person name="Velagapudi R."/>
            <person name="Vision T.J."/>
            <person name="Zeng Q."/>
            <person name="Zolan M.E."/>
            <person name="Pukkila P.J."/>
        </authorList>
    </citation>
    <scope>NUCLEOTIDE SEQUENCE [LARGE SCALE GENOMIC DNA]</scope>
    <source>
        <strain evidence="3">Okayama-7 / 130 / ATCC MYA-4618 / FGSC 9003</strain>
    </source>
</reference>
<gene>
    <name evidence="2" type="ORF">CC1G_09990</name>
</gene>